<dbReference type="OrthoDB" id="9787127at2"/>
<evidence type="ECO:0000313" key="2">
    <source>
        <dbReference type="EMBL" id="TRD21925.1"/>
    </source>
</evidence>
<dbReference type="AlphaFoldDB" id="A0A547Q6A6"/>
<dbReference type="Proteomes" id="UP000318590">
    <property type="component" value="Unassembled WGS sequence"/>
</dbReference>
<dbReference type="EMBL" id="VFSV01000009">
    <property type="protein sequence ID" value="TRD21925.1"/>
    <property type="molecule type" value="Genomic_DNA"/>
</dbReference>
<feature type="domain" description="GmrSD restriction endonucleases N-terminal" evidence="1">
    <location>
        <begin position="43"/>
        <end position="196"/>
    </location>
</feature>
<organism evidence="2 3">
    <name type="scientific">Palleronia caenipelagi</name>
    <dbReference type="NCBI Taxonomy" id="2489174"/>
    <lineage>
        <taxon>Bacteria</taxon>
        <taxon>Pseudomonadati</taxon>
        <taxon>Pseudomonadota</taxon>
        <taxon>Alphaproteobacteria</taxon>
        <taxon>Rhodobacterales</taxon>
        <taxon>Roseobacteraceae</taxon>
        <taxon>Palleronia</taxon>
    </lineage>
</organism>
<comment type="caution">
    <text evidence="2">The sequence shown here is derived from an EMBL/GenBank/DDBJ whole genome shotgun (WGS) entry which is preliminary data.</text>
</comment>
<dbReference type="RefSeq" id="WP_142834230.1">
    <property type="nucleotide sequence ID" value="NZ_VFSV01000009.1"/>
</dbReference>
<gene>
    <name evidence="2" type="ORF">FEV53_07700</name>
</gene>
<evidence type="ECO:0000259" key="1">
    <source>
        <dbReference type="Pfam" id="PF03235"/>
    </source>
</evidence>
<protein>
    <submittedName>
        <fullName evidence="2">DUF262 domain-containing protein</fullName>
    </submittedName>
</protein>
<dbReference type="PANTHER" id="PTHR39639">
    <property type="entry name" value="CHROMOSOME 16, WHOLE GENOME SHOTGUN SEQUENCE"/>
    <property type="match status" value="1"/>
</dbReference>
<proteinExistence type="predicted"/>
<keyword evidence="3" id="KW-1185">Reference proteome</keyword>
<name>A0A547Q6A6_9RHOB</name>
<sequence>MTEDALLETDINEDLDDLEHVDNWADGAALWSTDWTAETVLSQLNRGNIDLNPSFQRRSAWSENKQSLFVESLILGLPIPQLILAEDKRKKGSYIVIDGKQRLLAIRRFASEGDESDFKPLKLKDLNERSDLNKKMYKDLLDDEDLSEDLAAFQNSSIRTIVIRNWKSEAYLWEVFLRINTGSVQLSPQELRQALHPGPFSNFVDDASAESIGLRTALKLKEPDFRMRDAEVLLRYLAYKNFASEYAGNLKLFLDDTTLRFNESWEQSQQMLEEQVQAMEDAFSFTEDVFGGANYLRKWNGEKFEPRKNRAVFDIMLHFFGDPKLRAALDGKSGEIVSEFKRLCEQDPDFLASIERTTKTNEANNNRFNKWAEVLSQISGLNVPTIDFGV</sequence>
<evidence type="ECO:0000313" key="3">
    <source>
        <dbReference type="Proteomes" id="UP000318590"/>
    </source>
</evidence>
<dbReference type="Pfam" id="PF03235">
    <property type="entry name" value="GmrSD_N"/>
    <property type="match status" value="1"/>
</dbReference>
<dbReference type="InterPro" id="IPR004919">
    <property type="entry name" value="GmrSD_N"/>
</dbReference>
<accession>A0A547Q6A6</accession>
<reference evidence="2 3" key="1">
    <citation type="submission" date="2019-06" db="EMBL/GenBank/DDBJ databases">
        <title>Paenimaribius caenipelagi gen. nov., sp. nov., isolated from a tidal flat.</title>
        <authorList>
            <person name="Yoon J.-H."/>
        </authorList>
    </citation>
    <scope>NUCLEOTIDE SEQUENCE [LARGE SCALE GENOMIC DNA]</scope>
    <source>
        <strain evidence="2 3">JBTF-M29</strain>
    </source>
</reference>
<dbReference type="PANTHER" id="PTHR39639:SF1">
    <property type="entry name" value="DUF262 DOMAIN-CONTAINING PROTEIN"/>
    <property type="match status" value="1"/>
</dbReference>